<evidence type="ECO:0008006" key="5">
    <source>
        <dbReference type="Google" id="ProtNLM"/>
    </source>
</evidence>
<sequence>MRVVTHFFRETNTKSAEITGYVQTTGEQPFALHFFTESQITRYISFIHSQKYSHIHMDATGSFVRKFNGQKRSLLYCIVFKDGDDPSQIIPLASAVLCNHSVQSITYFLNIVRKSIVTIADKFIRPSFIVIDFSPAILNALLQTFNNEGINLHLKRCWNVLLKTYSSEELFAVTYIRFCCAHVMKAFSRSLKAAQVKKDTRKQIMHFFAFILLSMTLDQAMQLLNAVIQIFGDPYNTDSPALLQHFLNIGLDDSTMKIISEDENDGQQQQQELDPLEEIDETKISSKAIIHQSPFNVEARKQIPDLVNLYSSDKSIPSYVSKIGPGQLSNAIVESYFGIVKECILRDISRLRPAQLVLNVSQTSAITGTDNESIRKSARQKTPNIKYRSPPTSVKRIAKKILVPMGKLTTPRN</sequence>
<dbReference type="EMBL" id="CAJOBC010010022">
    <property type="protein sequence ID" value="CAF4001927.1"/>
    <property type="molecule type" value="Genomic_DNA"/>
</dbReference>
<feature type="region of interest" description="Disordered" evidence="1">
    <location>
        <begin position="370"/>
        <end position="390"/>
    </location>
</feature>
<protein>
    <recommendedName>
        <fullName evidence="5">MULE transposase domain-containing protein</fullName>
    </recommendedName>
</protein>
<dbReference type="Proteomes" id="UP000663829">
    <property type="component" value="Unassembled WGS sequence"/>
</dbReference>
<dbReference type="EMBL" id="CAJNOQ010009997">
    <property type="protein sequence ID" value="CAF1239796.1"/>
    <property type="molecule type" value="Genomic_DNA"/>
</dbReference>
<accession>A0A814Z6Q2</accession>
<keyword evidence="4" id="KW-1185">Reference proteome</keyword>
<organism evidence="2 4">
    <name type="scientific">Didymodactylos carnosus</name>
    <dbReference type="NCBI Taxonomy" id="1234261"/>
    <lineage>
        <taxon>Eukaryota</taxon>
        <taxon>Metazoa</taxon>
        <taxon>Spiralia</taxon>
        <taxon>Gnathifera</taxon>
        <taxon>Rotifera</taxon>
        <taxon>Eurotatoria</taxon>
        <taxon>Bdelloidea</taxon>
        <taxon>Philodinida</taxon>
        <taxon>Philodinidae</taxon>
        <taxon>Didymodactylos</taxon>
    </lineage>
</organism>
<evidence type="ECO:0000313" key="4">
    <source>
        <dbReference type="Proteomes" id="UP000663829"/>
    </source>
</evidence>
<dbReference type="OrthoDB" id="413122at2759"/>
<name>A0A814Z6Q2_9BILA</name>
<evidence type="ECO:0000313" key="3">
    <source>
        <dbReference type="EMBL" id="CAF4001927.1"/>
    </source>
</evidence>
<comment type="caution">
    <text evidence="2">The sequence shown here is derived from an EMBL/GenBank/DDBJ whole genome shotgun (WGS) entry which is preliminary data.</text>
</comment>
<dbReference type="Proteomes" id="UP000681722">
    <property type="component" value="Unassembled WGS sequence"/>
</dbReference>
<proteinExistence type="predicted"/>
<evidence type="ECO:0000256" key="1">
    <source>
        <dbReference type="SAM" id="MobiDB-lite"/>
    </source>
</evidence>
<evidence type="ECO:0000313" key="2">
    <source>
        <dbReference type="EMBL" id="CAF1239796.1"/>
    </source>
</evidence>
<dbReference type="AlphaFoldDB" id="A0A814Z6Q2"/>
<gene>
    <name evidence="2" type="ORF">GPM918_LOCUS25600</name>
    <name evidence="3" type="ORF">SRO942_LOCUS25606</name>
</gene>
<reference evidence="2" key="1">
    <citation type="submission" date="2021-02" db="EMBL/GenBank/DDBJ databases">
        <authorList>
            <person name="Nowell W R."/>
        </authorList>
    </citation>
    <scope>NUCLEOTIDE SEQUENCE</scope>
</reference>